<dbReference type="InterPro" id="IPR036388">
    <property type="entry name" value="WH-like_DNA-bd_sf"/>
</dbReference>
<organism evidence="2 3">
    <name type="scientific">Actinomycetospora aeridis</name>
    <dbReference type="NCBI Taxonomy" id="3129231"/>
    <lineage>
        <taxon>Bacteria</taxon>
        <taxon>Bacillati</taxon>
        <taxon>Actinomycetota</taxon>
        <taxon>Actinomycetes</taxon>
        <taxon>Pseudonocardiales</taxon>
        <taxon>Pseudonocardiaceae</taxon>
        <taxon>Actinomycetospora</taxon>
    </lineage>
</organism>
<feature type="compositionally biased region" description="Low complexity" evidence="1">
    <location>
        <begin position="209"/>
        <end position="224"/>
    </location>
</feature>
<dbReference type="InterPro" id="IPR013324">
    <property type="entry name" value="RNA_pol_sigma_r3/r4-like"/>
</dbReference>
<comment type="caution">
    <text evidence="2">The sequence shown here is derived from an EMBL/GenBank/DDBJ whole genome shotgun (WGS) entry which is preliminary data.</text>
</comment>
<sequence length="408" mass="38732">MTAGRAAPPAYGAVIVPGRSGGFARGGTRPRGVDETDILAPVTAGPAAHTVRAAYSTRAKAAPAPAPSPAPELPPAAQALGSLPTVQRRALVQRYAHGMAAHEIAAVDGVPLEVVERRLVHGALAFSHLLGVPAGATSPGVIAAREIAQLGADIELPSAPGAAPASAERDRRLPIAAACLAAASVAALGVAAATANGFDVIGLGGEPTGPAAGPGVPGSDLLPDAGPPAPGPGPVGTDDLGLPGGATSSPDGSAAPDNSAPPSLAAASAPVPSGVGFVPTFGNDDLAPAPAPGIAPGAGAPGGGSSGGGVPAPSAPTSSAPTSSSQPSSSAPSSSTPPAPSDDPDPGSPTAEPTRNDPPPRANASHRGGGDDRGQAGRGDRDRGGDRGQADRGGDRGGDRAGGDRAGG</sequence>
<gene>
    <name evidence="2" type="ORF">WCD41_20670</name>
</gene>
<feature type="compositionally biased region" description="Pro residues" evidence="1">
    <location>
        <begin position="64"/>
        <end position="74"/>
    </location>
</feature>
<evidence type="ECO:0008006" key="4">
    <source>
        <dbReference type="Google" id="ProtNLM"/>
    </source>
</evidence>
<proteinExistence type="predicted"/>
<feature type="compositionally biased region" description="Basic and acidic residues" evidence="1">
    <location>
        <begin position="368"/>
        <end position="408"/>
    </location>
</feature>
<feature type="compositionally biased region" description="Low complexity" evidence="1">
    <location>
        <begin position="248"/>
        <end position="275"/>
    </location>
</feature>
<name>A0ABU8NAA8_9PSEU</name>
<dbReference type="EMBL" id="JBBEGL010000005">
    <property type="protein sequence ID" value="MEJ2888885.1"/>
    <property type="molecule type" value="Genomic_DNA"/>
</dbReference>
<evidence type="ECO:0000313" key="3">
    <source>
        <dbReference type="Proteomes" id="UP001370100"/>
    </source>
</evidence>
<feature type="region of interest" description="Disordered" evidence="1">
    <location>
        <begin position="209"/>
        <end position="408"/>
    </location>
</feature>
<accession>A0ABU8NAA8</accession>
<feature type="compositionally biased region" description="Low complexity" evidence="1">
    <location>
        <begin position="311"/>
        <end position="334"/>
    </location>
</feature>
<feature type="region of interest" description="Disordered" evidence="1">
    <location>
        <begin position="56"/>
        <end position="77"/>
    </location>
</feature>
<protein>
    <recommendedName>
        <fullName evidence="4">RNA polymerase sigma factor 70 region 4 type 2 domain-containing protein</fullName>
    </recommendedName>
</protein>
<feature type="compositionally biased region" description="Gly residues" evidence="1">
    <location>
        <begin position="299"/>
        <end position="310"/>
    </location>
</feature>
<evidence type="ECO:0000313" key="2">
    <source>
        <dbReference type="EMBL" id="MEJ2888885.1"/>
    </source>
</evidence>
<evidence type="ECO:0000256" key="1">
    <source>
        <dbReference type="SAM" id="MobiDB-lite"/>
    </source>
</evidence>
<dbReference type="Gene3D" id="1.10.10.10">
    <property type="entry name" value="Winged helix-like DNA-binding domain superfamily/Winged helix DNA-binding domain"/>
    <property type="match status" value="1"/>
</dbReference>
<dbReference type="SUPFAM" id="SSF88659">
    <property type="entry name" value="Sigma3 and sigma4 domains of RNA polymerase sigma factors"/>
    <property type="match status" value="1"/>
</dbReference>
<dbReference type="Proteomes" id="UP001370100">
    <property type="component" value="Unassembled WGS sequence"/>
</dbReference>
<dbReference type="RefSeq" id="WP_337715857.1">
    <property type="nucleotide sequence ID" value="NZ_JBBEGL010000005.1"/>
</dbReference>
<keyword evidence="3" id="KW-1185">Reference proteome</keyword>
<reference evidence="2 3" key="1">
    <citation type="submission" date="2024-03" db="EMBL/GenBank/DDBJ databases">
        <title>Actinomycetospora sp. OC33-EN06, a novel actinomycete isolated from wild orchid (Aerides multiflora).</title>
        <authorList>
            <person name="Suriyachadkun C."/>
        </authorList>
    </citation>
    <scope>NUCLEOTIDE SEQUENCE [LARGE SCALE GENOMIC DNA]</scope>
    <source>
        <strain evidence="2 3">OC33-EN06</strain>
    </source>
</reference>